<organism evidence="2 3">
    <name type="scientific">Puccinia sorghi</name>
    <dbReference type="NCBI Taxonomy" id="27349"/>
    <lineage>
        <taxon>Eukaryota</taxon>
        <taxon>Fungi</taxon>
        <taxon>Dikarya</taxon>
        <taxon>Basidiomycota</taxon>
        <taxon>Pucciniomycotina</taxon>
        <taxon>Pucciniomycetes</taxon>
        <taxon>Pucciniales</taxon>
        <taxon>Pucciniaceae</taxon>
        <taxon>Puccinia</taxon>
    </lineage>
</organism>
<accession>A0A0L6VGP5</accession>
<dbReference type="EMBL" id="LAVV01006447">
    <property type="protein sequence ID" value="KNZ59894.1"/>
    <property type="molecule type" value="Genomic_DNA"/>
</dbReference>
<dbReference type="OrthoDB" id="2506650at2759"/>
<dbReference type="AlphaFoldDB" id="A0A0L6VGP5"/>
<name>A0A0L6VGP5_9BASI</name>
<keyword evidence="3" id="KW-1185">Reference proteome</keyword>
<proteinExistence type="predicted"/>
<protein>
    <submittedName>
        <fullName evidence="2">Uncharacterized protein</fullName>
    </submittedName>
</protein>
<comment type="caution">
    <text evidence="2">The sequence shown here is derived from an EMBL/GenBank/DDBJ whole genome shotgun (WGS) entry which is preliminary data.</text>
</comment>
<evidence type="ECO:0000313" key="2">
    <source>
        <dbReference type="EMBL" id="KNZ59894.1"/>
    </source>
</evidence>
<feature type="region of interest" description="Disordered" evidence="1">
    <location>
        <begin position="86"/>
        <end position="118"/>
    </location>
</feature>
<sequence>MVKQDHLEGFEHTKEAFYVHVKVLWGLISKGSIPMAPSEQQLRSFYQRFRNTDKIESAIEKGPNLAAIELQAKRCGDLIGKGTEEARANQAGGAPGGPEVAQWGGLRSKEDAGAVELG</sequence>
<evidence type="ECO:0000313" key="3">
    <source>
        <dbReference type="Proteomes" id="UP000037035"/>
    </source>
</evidence>
<dbReference type="VEuPathDB" id="FungiDB:VP01_1649g7"/>
<dbReference type="Proteomes" id="UP000037035">
    <property type="component" value="Unassembled WGS sequence"/>
</dbReference>
<gene>
    <name evidence="2" type="ORF">VP01_1649g7</name>
</gene>
<evidence type="ECO:0000256" key="1">
    <source>
        <dbReference type="SAM" id="MobiDB-lite"/>
    </source>
</evidence>
<reference evidence="2 3" key="1">
    <citation type="submission" date="2015-08" db="EMBL/GenBank/DDBJ databases">
        <title>Next Generation Sequencing and Analysis of the Genome of Puccinia sorghi L Schw, the Causal Agent of Maize Common Rust.</title>
        <authorList>
            <person name="Rochi L."/>
            <person name="Burguener G."/>
            <person name="Darino M."/>
            <person name="Turjanski A."/>
            <person name="Kreff E."/>
            <person name="Dieguez M.J."/>
            <person name="Sacco F."/>
        </authorList>
    </citation>
    <scope>NUCLEOTIDE SEQUENCE [LARGE SCALE GENOMIC DNA]</scope>
    <source>
        <strain evidence="2 3">RO10H11247</strain>
    </source>
</reference>